<keyword evidence="3 4" id="KW-0732">Signal</keyword>
<evidence type="ECO:0000256" key="4">
    <source>
        <dbReference type="SAM" id="SignalP"/>
    </source>
</evidence>
<dbReference type="PANTHER" id="PTHR30024:SF47">
    <property type="entry name" value="TAURINE-BINDING PERIPLASMIC PROTEIN"/>
    <property type="match status" value="1"/>
</dbReference>
<dbReference type="RefSeq" id="WP_149855058.1">
    <property type="nucleotide sequence ID" value="NZ_VUOB01000103.1"/>
</dbReference>
<dbReference type="Proteomes" id="UP000323454">
    <property type="component" value="Unassembled WGS sequence"/>
</dbReference>
<evidence type="ECO:0000313" key="6">
    <source>
        <dbReference type="Proteomes" id="UP000323454"/>
    </source>
</evidence>
<comment type="caution">
    <text evidence="5">The sequence shown here is derived from an EMBL/GenBank/DDBJ whole genome shotgun (WGS) entry which is preliminary data.</text>
</comment>
<comment type="subcellular location">
    <subcellularLocation>
        <location evidence="1">Periplasm</location>
    </subcellularLocation>
</comment>
<dbReference type="Pfam" id="PF13379">
    <property type="entry name" value="NMT1_2"/>
    <property type="match status" value="1"/>
</dbReference>
<dbReference type="PROSITE" id="PS51257">
    <property type="entry name" value="PROKAR_LIPOPROTEIN"/>
    <property type="match status" value="1"/>
</dbReference>
<sequence>MSYRLRRGRRATALLASALTVSVLSATAGCGMFSTTQQAAAPQLERPTLRVGVMKVVDIAPLRMSLNDVFKNAGLDLQLVEEPSEDEALNQLENGAVELVWASHVSMFRAADKGQKLQVEGEAYQAAANTMALVAMPGSRYDDAGAKDKPKIAVNSDRDLGALTTKSVLGVAKVNPNNITFVPTASSDMINSLKAGTVDAAWMVEPYITQAQKQVGARIVTDAARGATQNFPMSGYAASKKFADANPKTLAAFRSALQEAQQRAGNSPLLVQDALPTYAGVDSSDAALVSIGTFPLSLNPIRLQRVADLMNNLGFLNNRLDVQQLLPPGVGN</sequence>
<feature type="chain" id="PRO_5038678603" evidence="4">
    <location>
        <begin position="29"/>
        <end position="332"/>
    </location>
</feature>
<dbReference type="Gene3D" id="3.40.190.10">
    <property type="entry name" value="Periplasmic binding protein-like II"/>
    <property type="match status" value="2"/>
</dbReference>
<keyword evidence="6" id="KW-1185">Reference proteome</keyword>
<dbReference type="AlphaFoldDB" id="A0A5B2WF79"/>
<protein>
    <submittedName>
        <fullName evidence="5">ABC transporter substrate-binding protein</fullName>
    </submittedName>
</protein>
<gene>
    <name evidence="5" type="ORF">F0L68_39560</name>
</gene>
<evidence type="ECO:0000256" key="1">
    <source>
        <dbReference type="ARBA" id="ARBA00004418"/>
    </source>
</evidence>
<dbReference type="PANTHER" id="PTHR30024">
    <property type="entry name" value="ALIPHATIC SULFONATES-BINDING PROTEIN-RELATED"/>
    <property type="match status" value="1"/>
</dbReference>
<evidence type="ECO:0000256" key="3">
    <source>
        <dbReference type="ARBA" id="ARBA00022729"/>
    </source>
</evidence>
<dbReference type="GO" id="GO:0042597">
    <property type="term" value="C:periplasmic space"/>
    <property type="evidence" value="ECO:0007669"/>
    <property type="project" value="UniProtKB-SubCell"/>
</dbReference>
<name>A0A5B2WF79_9PSEU</name>
<reference evidence="5 6" key="1">
    <citation type="submission" date="2019-09" db="EMBL/GenBank/DDBJ databases">
        <title>Goodfellowia gen. nov., a new genus of the Pseudonocardineae related to Actinoalloteichus, containing Goodfellowia coeruleoviolacea gen. nov., comb. nov. gen. nov., comb. nov.</title>
        <authorList>
            <person name="Labeda D."/>
        </authorList>
    </citation>
    <scope>NUCLEOTIDE SEQUENCE [LARGE SCALE GENOMIC DNA]</scope>
    <source>
        <strain evidence="5 6">AN110305</strain>
    </source>
</reference>
<feature type="signal peptide" evidence="4">
    <location>
        <begin position="1"/>
        <end position="28"/>
    </location>
</feature>
<comment type="similarity">
    <text evidence="2">Belongs to the bacterial solute-binding protein SsuA/TauA family.</text>
</comment>
<organism evidence="5 6">
    <name type="scientific">Solihabitans fulvus</name>
    <dbReference type="NCBI Taxonomy" id="1892852"/>
    <lineage>
        <taxon>Bacteria</taxon>
        <taxon>Bacillati</taxon>
        <taxon>Actinomycetota</taxon>
        <taxon>Actinomycetes</taxon>
        <taxon>Pseudonocardiales</taxon>
        <taxon>Pseudonocardiaceae</taxon>
        <taxon>Solihabitans</taxon>
    </lineage>
</organism>
<proteinExistence type="inferred from homology"/>
<dbReference type="SUPFAM" id="SSF53850">
    <property type="entry name" value="Periplasmic binding protein-like II"/>
    <property type="match status" value="1"/>
</dbReference>
<evidence type="ECO:0000256" key="2">
    <source>
        <dbReference type="ARBA" id="ARBA00010742"/>
    </source>
</evidence>
<dbReference type="EMBL" id="VUOB01000103">
    <property type="protein sequence ID" value="KAA2248877.1"/>
    <property type="molecule type" value="Genomic_DNA"/>
</dbReference>
<accession>A0A5B2WF79</accession>
<evidence type="ECO:0000313" key="5">
    <source>
        <dbReference type="EMBL" id="KAA2248877.1"/>
    </source>
</evidence>
<reference evidence="5 6" key="2">
    <citation type="submission" date="2019-09" db="EMBL/GenBank/DDBJ databases">
        <authorList>
            <person name="Jin C."/>
        </authorList>
    </citation>
    <scope>NUCLEOTIDE SEQUENCE [LARGE SCALE GENOMIC DNA]</scope>
    <source>
        <strain evidence="5 6">AN110305</strain>
    </source>
</reference>
<dbReference type="OrthoDB" id="8892982at2"/>